<reference evidence="1 2" key="1">
    <citation type="submission" date="2021-01" db="EMBL/GenBank/DDBJ databases">
        <title>Actinoplanes sp. nov. LDG1-01 isolated from lichen.</title>
        <authorList>
            <person name="Saeng-In P."/>
            <person name="Phongsopitanun W."/>
            <person name="Kanchanasin P."/>
            <person name="Yuki M."/>
            <person name="Kudo T."/>
            <person name="Ohkuma M."/>
            <person name="Tanasupawat S."/>
        </authorList>
    </citation>
    <scope>NUCLEOTIDE SEQUENCE [LARGE SCALE GENOMIC DNA]</scope>
    <source>
        <strain evidence="1 2">LDG1-01</strain>
    </source>
</reference>
<dbReference type="InterPro" id="IPR045592">
    <property type="entry name" value="DUF6461"/>
</dbReference>
<evidence type="ECO:0000313" key="1">
    <source>
        <dbReference type="EMBL" id="MBL7260809.1"/>
    </source>
</evidence>
<evidence type="ECO:0000313" key="2">
    <source>
        <dbReference type="Proteomes" id="UP000598996"/>
    </source>
</evidence>
<proteinExistence type="predicted"/>
<keyword evidence="2" id="KW-1185">Reference proteome</keyword>
<comment type="caution">
    <text evidence="1">The sequence shown here is derived from an EMBL/GenBank/DDBJ whole genome shotgun (WGS) entry which is preliminary data.</text>
</comment>
<organism evidence="1 2">
    <name type="scientific">Paractinoplanes lichenicola</name>
    <dbReference type="NCBI Taxonomy" id="2802976"/>
    <lineage>
        <taxon>Bacteria</taxon>
        <taxon>Bacillati</taxon>
        <taxon>Actinomycetota</taxon>
        <taxon>Actinomycetes</taxon>
        <taxon>Micromonosporales</taxon>
        <taxon>Micromonosporaceae</taxon>
        <taxon>Paractinoplanes</taxon>
    </lineage>
</organism>
<dbReference type="Proteomes" id="UP000598996">
    <property type="component" value="Unassembled WGS sequence"/>
</dbReference>
<sequence length="172" mass="18547">MKDVRPAQVLKRMGAKELERIGWRQMVGAGDGQRGAIEKYYFGVSRLDDEWSLVIEDNGSLGRADELLRPLSEGTTLVCLYRAADGSGRFLLLEDGAVQLDFDPQAPNRRSGARVDALAQEISAVGIGAGGDATAGAFALAERATGVGLSLEMLQERTYLFSEVPTGQRKSQ</sequence>
<dbReference type="Pfam" id="PF20062">
    <property type="entry name" value="DUF6461"/>
    <property type="match status" value="1"/>
</dbReference>
<name>A0ABS1W239_9ACTN</name>
<accession>A0ABS1W239</accession>
<dbReference type="EMBL" id="JAENHO010000015">
    <property type="protein sequence ID" value="MBL7260809.1"/>
    <property type="molecule type" value="Genomic_DNA"/>
</dbReference>
<gene>
    <name evidence="1" type="ORF">JKJ07_41625</name>
</gene>
<protein>
    <submittedName>
        <fullName evidence="1">Uncharacterized protein</fullName>
    </submittedName>
</protein>